<dbReference type="Pfam" id="PF07686">
    <property type="entry name" value="V-set"/>
    <property type="match status" value="1"/>
</dbReference>
<dbReference type="SMART" id="SM00449">
    <property type="entry name" value="SPRY"/>
    <property type="match status" value="1"/>
</dbReference>
<dbReference type="PROSITE" id="PS50188">
    <property type="entry name" value="B302_SPRY"/>
    <property type="match status" value="1"/>
</dbReference>
<reference evidence="6" key="3">
    <citation type="submission" date="2025-09" db="UniProtKB">
        <authorList>
            <consortium name="Ensembl"/>
        </authorList>
    </citation>
    <scope>IDENTIFICATION</scope>
</reference>
<protein>
    <recommendedName>
        <fullName evidence="5">B30.2/SPRY domain-containing protein</fullName>
    </recommendedName>
</protein>
<keyword evidence="2" id="KW-0863">Zinc-finger</keyword>
<dbReference type="InterPro" id="IPR043136">
    <property type="entry name" value="B30.2/SPRY_sf"/>
</dbReference>
<evidence type="ECO:0000256" key="2">
    <source>
        <dbReference type="ARBA" id="ARBA00022771"/>
    </source>
</evidence>
<dbReference type="AlphaFoldDB" id="A0A673C6G2"/>
<dbReference type="InParanoid" id="A0A673C6G2"/>
<dbReference type="InterPro" id="IPR036179">
    <property type="entry name" value="Ig-like_dom_sf"/>
</dbReference>
<dbReference type="InterPro" id="IPR001870">
    <property type="entry name" value="B30.2/SPRY"/>
</dbReference>
<name>A0A673C6G2_9TELE</name>
<feature type="domain" description="B30.2/SPRY" evidence="5">
    <location>
        <begin position="268"/>
        <end position="470"/>
    </location>
</feature>
<accession>A0A673C6G2</accession>
<evidence type="ECO:0000256" key="1">
    <source>
        <dbReference type="ARBA" id="ARBA00022723"/>
    </source>
</evidence>
<keyword evidence="7" id="KW-1185">Reference proteome</keyword>
<proteinExistence type="predicted"/>
<organism evidence="6 7">
    <name type="scientific">Sphaeramia orbicularis</name>
    <name type="common">orbiculate cardinalfish</name>
    <dbReference type="NCBI Taxonomy" id="375764"/>
    <lineage>
        <taxon>Eukaryota</taxon>
        <taxon>Metazoa</taxon>
        <taxon>Chordata</taxon>
        <taxon>Craniata</taxon>
        <taxon>Vertebrata</taxon>
        <taxon>Euteleostomi</taxon>
        <taxon>Actinopterygii</taxon>
        <taxon>Neopterygii</taxon>
        <taxon>Teleostei</taxon>
        <taxon>Neoteleostei</taxon>
        <taxon>Acanthomorphata</taxon>
        <taxon>Gobiaria</taxon>
        <taxon>Kurtiformes</taxon>
        <taxon>Apogonoidei</taxon>
        <taxon>Apogonidae</taxon>
        <taxon>Apogoninae</taxon>
        <taxon>Sphaeramia</taxon>
    </lineage>
</organism>
<dbReference type="InterPro" id="IPR003879">
    <property type="entry name" value="Butyrophylin_SPRY"/>
</dbReference>
<dbReference type="Pfam" id="PF13765">
    <property type="entry name" value="PRY"/>
    <property type="match status" value="1"/>
</dbReference>
<evidence type="ECO:0000256" key="3">
    <source>
        <dbReference type="ARBA" id="ARBA00022833"/>
    </source>
</evidence>
<keyword evidence="1" id="KW-0479">Metal-binding</keyword>
<dbReference type="Ensembl" id="ENSSORT00005050782.1">
    <property type="protein sequence ID" value="ENSSORP00005049580.1"/>
    <property type="gene ID" value="ENSSORG00005022505.1"/>
</dbReference>
<dbReference type="InterPro" id="IPR013783">
    <property type="entry name" value="Ig-like_fold"/>
</dbReference>
<reference evidence="6" key="2">
    <citation type="submission" date="2025-08" db="UniProtKB">
        <authorList>
            <consortium name="Ensembl"/>
        </authorList>
    </citation>
    <scope>IDENTIFICATION</scope>
</reference>
<feature type="coiled-coil region" evidence="4">
    <location>
        <begin position="242"/>
        <end position="274"/>
    </location>
</feature>
<dbReference type="InterPro" id="IPR013320">
    <property type="entry name" value="ConA-like_dom_sf"/>
</dbReference>
<dbReference type="InterPro" id="IPR006574">
    <property type="entry name" value="PRY"/>
</dbReference>
<dbReference type="CDD" id="cd16040">
    <property type="entry name" value="SPRY_PRY_SNTX"/>
    <property type="match status" value="1"/>
</dbReference>
<dbReference type="InterPro" id="IPR013106">
    <property type="entry name" value="Ig_V-set"/>
</dbReference>
<evidence type="ECO:0000259" key="5">
    <source>
        <dbReference type="PROSITE" id="PS50188"/>
    </source>
</evidence>
<dbReference type="GO" id="GO:0008270">
    <property type="term" value="F:zinc ion binding"/>
    <property type="evidence" value="ECO:0007669"/>
    <property type="project" value="UniProtKB-KW"/>
</dbReference>
<dbReference type="SMART" id="SM00589">
    <property type="entry name" value="PRY"/>
    <property type="match status" value="1"/>
</dbReference>
<keyword evidence="4" id="KW-0175">Coiled coil</keyword>
<dbReference type="GO" id="GO:0005737">
    <property type="term" value="C:cytoplasm"/>
    <property type="evidence" value="ECO:0007669"/>
    <property type="project" value="UniProtKB-ARBA"/>
</dbReference>
<dbReference type="Gene3D" id="2.60.120.920">
    <property type="match status" value="1"/>
</dbReference>
<dbReference type="Gene3D" id="2.60.40.10">
    <property type="entry name" value="Immunoglobulins"/>
    <property type="match status" value="1"/>
</dbReference>
<dbReference type="PRINTS" id="PR01407">
    <property type="entry name" value="BUTYPHLNCDUF"/>
</dbReference>
<dbReference type="PANTHER" id="PTHR25465">
    <property type="entry name" value="B-BOX DOMAIN CONTAINING"/>
    <property type="match status" value="1"/>
</dbReference>
<evidence type="ECO:0000256" key="4">
    <source>
        <dbReference type="SAM" id="Coils"/>
    </source>
</evidence>
<dbReference type="InterPro" id="IPR003877">
    <property type="entry name" value="SPRY_dom"/>
</dbReference>
<sequence length="486" mass="55131">LCCSCLFLLQRLIFLIIEDLMIINCLMLMSCFLPVQQVEVEEGAGSALLPFRTTPDLPQDARVEWTYYTPDQEYICVHVYEKESAQLGEQDDRYKNRTKMNEDPWTTGDCSLTLNDLQQDNSGRYVCEVIRHGVLLRMKTVVLKVKGQSSVAGQRSGVSLCCVSSADRSQITYQFPPVREDAEAEAIVNVIPDVILSIFLGNKLHVIMESKSLFCSGSNWTIKLYDQCIQNVFICHESIYLFQGTNCREEEEKKKKEEVEEEKKEEVEEEKKEELFCVFFCPSDFCELTLDPNTANERLKLSENNKKGEGVEEVQSYPDHQDRFEVCPQLMCSTGLTGRCYWEVQWSGNVEISVTYRGIRRKGDSLDCRFGENDQSWSLNCDAGGYRAWHKNECTVLLQSSSSSSSSSSSGTVSVYVDCPAGSVSFYEVSSDKLIHLHTFKTTLTEPLFGGFGLWSPGSTVCLSSLHRSYHPDKHRRSSSLHVKLL</sequence>
<dbReference type="Pfam" id="PF00622">
    <property type="entry name" value="SPRY"/>
    <property type="match status" value="1"/>
</dbReference>
<dbReference type="PANTHER" id="PTHR25465:SF5">
    <property type="entry name" value="E3 UBIQUITIN_ISG15 LIGASE TRIM25-RELATED"/>
    <property type="match status" value="1"/>
</dbReference>
<dbReference type="Proteomes" id="UP000472271">
    <property type="component" value="Chromosome 9"/>
</dbReference>
<evidence type="ECO:0000313" key="6">
    <source>
        <dbReference type="Ensembl" id="ENSSORP00005049580.1"/>
    </source>
</evidence>
<dbReference type="InterPro" id="IPR051051">
    <property type="entry name" value="E3_ubiq-ligase_TRIM/RNF"/>
</dbReference>
<evidence type="ECO:0000313" key="7">
    <source>
        <dbReference type="Proteomes" id="UP000472271"/>
    </source>
</evidence>
<dbReference type="SUPFAM" id="SSF48726">
    <property type="entry name" value="Immunoglobulin"/>
    <property type="match status" value="1"/>
</dbReference>
<keyword evidence="3" id="KW-0862">Zinc</keyword>
<dbReference type="SUPFAM" id="SSF49899">
    <property type="entry name" value="Concanavalin A-like lectins/glucanases"/>
    <property type="match status" value="1"/>
</dbReference>
<reference evidence="6" key="1">
    <citation type="submission" date="2019-06" db="EMBL/GenBank/DDBJ databases">
        <authorList>
            <consortium name="Wellcome Sanger Institute Data Sharing"/>
        </authorList>
    </citation>
    <scope>NUCLEOTIDE SEQUENCE [LARGE SCALE GENOMIC DNA]</scope>
</reference>